<dbReference type="InParanoid" id="A0A1S3GUC5"/>
<dbReference type="KEGG" id="dord:106002129"/>
<organism evidence="6 7">
    <name type="scientific">Dipodomys ordii</name>
    <name type="common">Ord's kangaroo rat</name>
    <dbReference type="NCBI Taxonomy" id="10020"/>
    <lineage>
        <taxon>Eukaryota</taxon>
        <taxon>Metazoa</taxon>
        <taxon>Chordata</taxon>
        <taxon>Craniata</taxon>
        <taxon>Vertebrata</taxon>
        <taxon>Euteleostomi</taxon>
        <taxon>Mammalia</taxon>
        <taxon>Eutheria</taxon>
        <taxon>Euarchontoglires</taxon>
        <taxon>Glires</taxon>
        <taxon>Rodentia</taxon>
        <taxon>Castorimorpha</taxon>
        <taxon>Heteromyidae</taxon>
        <taxon>Dipodomyinae</taxon>
        <taxon>Dipodomys</taxon>
    </lineage>
</organism>
<evidence type="ECO:0000313" key="7">
    <source>
        <dbReference type="RefSeq" id="XP_012892508.1"/>
    </source>
</evidence>
<dbReference type="GO" id="GO:0005741">
    <property type="term" value="C:mitochondrial outer membrane"/>
    <property type="evidence" value="ECO:0007669"/>
    <property type="project" value="TreeGrafter"/>
</dbReference>
<evidence type="ECO:0000256" key="5">
    <source>
        <dbReference type="ARBA" id="ARBA00023136"/>
    </source>
</evidence>
<dbReference type="GO" id="GO:0051646">
    <property type="term" value="P:mitochondrion localization"/>
    <property type="evidence" value="ECO:0007669"/>
    <property type="project" value="TreeGrafter"/>
</dbReference>
<keyword evidence="4" id="KW-0342">GTP-binding</keyword>
<dbReference type="OrthoDB" id="6256226at2759"/>
<keyword evidence="2" id="KW-0547">Nucleotide-binding</keyword>
<reference evidence="7" key="1">
    <citation type="submission" date="2025-08" db="UniProtKB">
        <authorList>
            <consortium name="RefSeq"/>
        </authorList>
    </citation>
    <scope>IDENTIFICATION</scope>
    <source>
        <tissue evidence="7">Kidney</tissue>
    </source>
</reference>
<dbReference type="RefSeq" id="XP_012892508.1">
    <property type="nucleotide sequence ID" value="XM_013037054.1"/>
</dbReference>
<dbReference type="GO" id="GO:0003924">
    <property type="term" value="F:GTPase activity"/>
    <property type="evidence" value="ECO:0007669"/>
    <property type="project" value="InterPro"/>
</dbReference>
<protein>
    <submittedName>
        <fullName evidence="7">Mitofusin-2-like</fullName>
    </submittedName>
</protein>
<proteinExistence type="predicted"/>
<dbReference type="PANTHER" id="PTHR10465">
    <property type="entry name" value="TRANSMEMBRANE GTPASE FZO1"/>
    <property type="match status" value="1"/>
</dbReference>
<dbReference type="GeneID" id="106002129"/>
<accession>A0A1S3GUC5</accession>
<dbReference type="AlphaFoldDB" id="A0A1S3GUC5"/>
<evidence type="ECO:0000313" key="6">
    <source>
        <dbReference type="Proteomes" id="UP000081671"/>
    </source>
</evidence>
<keyword evidence="5" id="KW-0472">Membrane</keyword>
<evidence type="ECO:0000256" key="3">
    <source>
        <dbReference type="ARBA" id="ARBA00022801"/>
    </source>
</evidence>
<dbReference type="PANTHER" id="PTHR10465:SF1">
    <property type="entry name" value="MITOFUSIN-2"/>
    <property type="match status" value="1"/>
</dbReference>
<dbReference type="InterPro" id="IPR027094">
    <property type="entry name" value="Mitofusin_fam"/>
</dbReference>
<dbReference type="GO" id="GO:0005525">
    <property type="term" value="F:GTP binding"/>
    <property type="evidence" value="ECO:0007669"/>
    <property type="project" value="UniProtKB-KW"/>
</dbReference>
<dbReference type="Proteomes" id="UP000081671">
    <property type="component" value="Unplaced"/>
</dbReference>
<name>A0A1S3GUC5_DIPOR</name>
<keyword evidence="3" id="KW-0378">Hydrolase</keyword>
<gene>
    <name evidence="7" type="primary">LOC106002129</name>
</gene>
<comment type="subcellular location">
    <subcellularLocation>
        <location evidence="1">Membrane</location>
    </subcellularLocation>
</comment>
<dbReference type="GO" id="GO:0008053">
    <property type="term" value="P:mitochondrial fusion"/>
    <property type="evidence" value="ECO:0007669"/>
    <property type="project" value="TreeGrafter"/>
</dbReference>
<evidence type="ECO:0000256" key="1">
    <source>
        <dbReference type="ARBA" id="ARBA00004370"/>
    </source>
</evidence>
<sequence length="238" mass="27145">MLWDKVLPSGIGHTTNCFLRVGGTDGHDAFLLTEGSEEKKSVKTVNQLAHALHQDEQLHAGSLVSVMWPNSKCPLLKDDLVLMDRPLEKQFFHKVSERLSRPNIFILNNRWDASASEPEYMEEVRRQHMERCTSFLVDELGVVDRAQAGDRIFFVSAKEVLNARIQKAQGMPEGGGALAEGFQVRMFEFQNFERRFEECISQSAVKTKFEQHTVRAKQIAEAVRFIMDSLHIAAQEQR</sequence>
<keyword evidence="6" id="KW-1185">Reference proteome</keyword>
<evidence type="ECO:0000256" key="2">
    <source>
        <dbReference type="ARBA" id="ARBA00022741"/>
    </source>
</evidence>
<evidence type="ECO:0000256" key="4">
    <source>
        <dbReference type="ARBA" id="ARBA00023134"/>
    </source>
</evidence>